<dbReference type="AlphaFoldDB" id="A0A0P9F4U6"/>
<dbReference type="PATRIC" id="fig|507754.4.peg.159"/>
<evidence type="ECO:0000259" key="4">
    <source>
        <dbReference type="Pfam" id="PF00205"/>
    </source>
</evidence>
<dbReference type="InterPro" id="IPR047211">
    <property type="entry name" value="POXB-like"/>
</dbReference>
<dbReference type="GO" id="GO:0000287">
    <property type="term" value="F:magnesium ion binding"/>
    <property type="evidence" value="ECO:0007669"/>
    <property type="project" value="InterPro"/>
</dbReference>
<dbReference type="Proteomes" id="UP000050515">
    <property type="component" value="Unassembled WGS sequence"/>
</dbReference>
<dbReference type="CDD" id="cd07039">
    <property type="entry name" value="TPP_PYR_POX"/>
    <property type="match status" value="1"/>
</dbReference>
<sequence>MATVADIIIKTLVNFGVKRIYAIPGDSLNPIIDAIRRNKDIEYVQVRHEEGGALSASFESKYSGKLSACMGTSGPGSIHLLNGLYDAKMQHVPVIALTGQIETDLLHHDYFQEVDLIKLFDDVSVFNARIVNPKNAHYLIWRACREAILKKGVGHIDMPVDILRENAAEEDLSYYINPVSYKPDGMEEAAKLINESKRPLIFIGGGSRNYHDEINNFAEKIGAPVVYALDGKGTFNDDDKKVMGGIGLLGTRPSVKAIENCDLMIFLGTIFPYTSFLKKVNNIQVNNNIDDLNKIMKANYSYLCDIKYFIDNINVNEKDEKYYNELQDEREKWFASLNKMINDKRNPIRAEVLTNEISKRIEDDAIIITDTGDVTLWTNRFIRAKNKNKFYFSSWLGTMGSGIPGAIGLAFASGKKVYGIIGDGSFAMTSMELITAKKYNLPVKLIVYDNHILGMIKLEEEVMGYPEYGVDLYNPDFSKLAESVGIEGIRVNSIEELDSKLDEFFSYNGPVVLDVVTETNETPMPPKLEFKVAAKYVTSILREKLEPKD</sequence>
<feature type="domain" description="Thiamine pyrophosphate enzyme N-terminal TPP-binding" evidence="6">
    <location>
        <begin position="3"/>
        <end position="118"/>
    </location>
</feature>
<dbReference type="InterPro" id="IPR012001">
    <property type="entry name" value="Thiamin_PyroP_enz_TPP-bd_dom"/>
</dbReference>
<gene>
    <name evidence="7" type="ORF">SE19_03710</name>
</gene>
<accession>A0A0P9F4U6</accession>
<evidence type="ECO:0000256" key="3">
    <source>
        <dbReference type="RuleBase" id="RU362132"/>
    </source>
</evidence>
<dbReference type="GO" id="GO:0006082">
    <property type="term" value="P:organic acid metabolic process"/>
    <property type="evidence" value="ECO:0007669"/>
    <property type="project" value="UniProtKB-ARBA"/>
</dbReference>
<dbReference type="SUPFAM" id="SSF52518">
    <property type="entry name" value="Thiamin diphosphate-binding fold (THDP-binding)"/>
    <property type="match status" value="2"/>
</dbReference>
<keyword evidence="7" id="KW-0670">Pyruvate</keyword>
<dbReference type="Gene3D" id="3.40.50.1220">
    <property type="entry name" value="TPP-binding domain"/>
    <property type="match status" value="1"/>
</dbReference>
<reference evidence="7 8" key="1">
    <citation type="submission" date="2015-09" db="EMBL/GenBank/DDBJ databases">
        <title>Draft genome sequence of Acidiplasma aeolicum DSM 18409.</title>
        <authorList>
            <person name="Hemp J."/>
        </authorList>
    </citation>
    <scope>NUCLEOTIDE SEQUENCE [LARGE SCALE GENOMIC DNA]</scope>
    <source>
        <strain evidence="7 8">V</strain>
    </source>
</reference>
<dbReference type="CDD" id="cd02014">
    <property type="entry name" value="TPP_POX"/>
    <property type="match status" value="1"/>
</dbReference>
<dbReference type="SUPFAM" id="SSF52467">
    <property type="entry name" value="DHS-like NAD/FAD-binding domain"/>
    <property type="match status" value="1"/>
</dbReference>
<comment type="similarity">
    <text evidence="1 3">Belongs to the TPP enzyme family.</text>
</comment>
<dbReference type="PANTHER" id="PTHR42981:SF2">
    <property type="entry name" value="PYRUVATE DEHYDROGENASE [UBIQUINONE]"/>
    <property type="match status" value="1"/>
</dbReference>
<dbReference type="NCBIfam" id="NF005040">
    <property type="entry name" value="PRK06457.1"/>
    <property type="match status" value="1"/>
</dbReference>
<proteinExistence type="inferred from homology"/>
<dbReference type="InterPro" id="IPR011766">
    <property type="entry name" value="TPP_enzyme_TPP-bd"/>
</dbReference>
<evidence type="ECO:0000313" key="7">
    <source>
        <dbReference type="EMBL" id="KPV46838.1"/>
    </source>
</evidence>
<dbReference type="Pfam" id="PF02776">
    <property type="entry name" value="TPP_enzyme_N"/>
    <property type="match status" value="1"/>
</dbReference>
<evidence type="ECO:0000256" key="1">
    <source>
        <dbReference type="ARBA" id="ARBA00007812"/>
    </source>
</evidence>
<dbReference type="Pfam" id="PF00205">
    <property type="entry name" value="TPP_enzyme_M"/>
    <property type="match status" value="1"/>
</dbReference>
<protein>
    <submittedName>
        <fullName evidence="7">Pyruvate dehydrogenase</fullName>
    </submittedName>
</protein>
<evidence type="ECO:0000313" key="8">
    <source>
        <dbReference type="Proteomes" id="UP000050515"/>
    </source>
</evidence>
<organism evidence="7 8">
    <name type="scientific">Acidiplasma aeolicum</name>
    <dbReference type="NCBI Taxonomy" id="507754"/>
    <lineage>
        <taxon>Archaea</taxon>
        <taxon>Methanobacteriati</taxon>
        <taxon>Thermoplasmatota</taxon>
        <taxon>Thermoplasmata</taxon>
        <taxon>Thermoplasmatales</taxon>
        <taxon>Ferroplasmaceae</taxon>
        <taxon>Acidiplasma</taxon>
    </lineage>
</organism>
<dbReference type="InterPro" id="IPR012000">
    <property type="entry name" value="Thiamin_PyroP_enz_cen_dom"/>
</dbReference>
<feature type="domain" description="Thiamine pyrophosphate enzyme TPP-binding" evidence="5">
    <location>
        <begin position="370"/>
        <end position="515"/>
    </location>
</feature>
<comment type="caution">
    <text evidence="7">The sequence shown here is derived from an EMBL/GenBank/DDBJ whole genome shotgun (WGS) entry which is preliminary data.</text>
</comment>
<dbReference type="InterPro" id="IPR029035">
    <property type="entry name" value="DHS-like_NAD/FAD-binding_dom"/>
</dbReference>
<dbReference type="GO" id="GO:0003824">
    <property type="term" value="F:catalytic activity"/>
    <property type="evidence" value="ECO:0007669"/>
    <property type="project" value="InterPro"/>
</dbReference>
<feature type="domain" description="Thiamine pyrophosphate enzyme central" evidence="4">
    <location>
        <begin position="187"/>
        <end position="312"/>
    </location>
</feature>
<dbReference type="GO" id="GO:0044272">
    <property type="term" value="P:sulfur compound biosynthetic process"/>
    <property type="evidence" value="ECO:0007669"/>
    <property type="project" value="UniProtKB-ARBA"/>
</dbReference>
<dbReference type="EMBL" id="LJCQ01000175">
    <property type="protein sequence ID" value="KPV46838.1"/>
    <property type="molecule type" value="Genomic_DNA"/>
</dbReference>
<dbReference type="Gene3D" id="3.40.50.970">
    <property type="match status" value="2"/>
</dbReference>
<evidence type="ECO:0000259" key="5">
    <source>
        <dbReference type="Pfam" id="PF02775"/>
    </source>
</evidence>
<dbReference type="InterPro" id="IPR047210">
    <property type="entry name" value="TPP_PYR_POXB-like"/>
</dbReference>
<dbReference type="RefSeq" id="WP_054964074.1">
    <property type="nucleotide sequence ID" value="NZ_LJCQ01000175.1"/>
</dbReference>
<dbReference type="Pfam" id="PF02775">
    <property type="entry name" value="TPP_enzyme_C"/>
    <property type="match status" value="1"/>
</dbReference>
<dbReference type="InterPro" id="IPR029061">
    <property type="entry name" value="THDP-binding"/>
</dbReference>
<name>A0A0P9F4U6_9ARCH</name>
<evidence type="ECO:0000256" key="2">
    <source>
        <dbReference type="ARBA" id="ARBA00023052"/>
    </source>
</evidence>
<dbReference type="InterPro" id="IPR047212">
    <property type="entry name" value="TPP_POXB-like"/>
</dbReference>
<dbReference type="PANTHER" id="PTHR42981">
    <property type="entry name" value="PYRUVATE DEHYDROGENASE [UBIQUINONE]"/>
    <property type="match status" value="1"/>
</dbReference>
<keyword evidence="2 3" id="KW-0786">Thiamine pyrophosphate</keyword>
<dbReference type="GO" id="GO:0030976">
    <property type="term" value="F:thiamine pyrophosphate binding"/>
    <property type="evidence" value="ECO:0007669"/>
    <property type="project" value="InterPro"/>
</dbReference>
<evidence type="ECO:0000259" key="6">
    <source>
        <dbReference type="Pfam" id="PF02776"/>
    </source>
</evidence>